<evidence type="ECO:0000313" key="2">
    <source>
        <dbReference type="EMBL" id="UUC44062.1"/>
    </source>
</evidence>
<accession>A0ABY5IPE7</accession>
<dbReference type="PANTHER" id="PTHR46825">
    <property type="entry name" value="D-ALANYL-D-ALANINE-CARBOXYPEPTIDASE/ENDOPEPTIDASE AMPH"/>
    <property type="match status" value="1"/>
</dbReference>
<dbReference type="InterPro" id="IPR012338">
    <property type="entry name" value="Beta-lactam/transpept-like"/>
</dbReference>
<dbReference type="InterPro" id="IPR001466">
    <property type="entry name" value="Beta-lactam-related"/>
</dbReference>
<dbReference type="RefSeq" id="WP_256549731.1">
    <property type="nucleotide sequence ID" value="NZ_CP101751.1"/>
</dbReference>
<dbReference type="InterPro" id="IPR050491">
    <property type="entry name" value="AmpC-like"/>
</dbReference>
<protein>
    <submittedName>
        <fullName evidence="2">Beta-lactamase family protein</fullName>
    </submittedName>
</protein>
<gene>
    <name evidence="2" type="ORF">NOX80_10505</name>
</gene>
<evidence type="ECO:0000259" key="1">
    <source>
        <dbReference type="Pfam" id="PF00144"/>
    </source>
</evidence>
<proteinExistence type="predicted"/>
<evidence type="ECO:0000313" key="3">
    <source>
        <dbReference type="Proteomes" id="UP001059844"/>
    </source>
</evidence>
<sequence length="340" mass="38312">MRKIICGFSCFLLLGCGGFGSKTTKDIVMDYYHKGKLNGAVLIVKNNQVICDTVLGYLDFKTKTPLQKETPFYIASLAKPITALGIVLLQQENRLAFNDKASQYIKDLPAYLKEVTIHQLLTHTSGVCDYENGFSGKKGLTNQEVMQWLKSQKLQFTPGSKYQYSNSGYIMLALIIEQITGKSMKAFVAEKIWEPLKIEHSFVYDKTTNNIPDRAIGFNEEKEYDDYNWLTVGDGGIYATTGDLYKLDKALRNGSLLNKENAELLYHLPELSDGKKGPYGYGWFVETDKNSKIAMHTGGLAGFRSLFWRDLQNNSTIIVLTNQGDAFPVYNFLDKITKSL</sequence>
<dbReference type="EMBL" id="CP101751">
    <property type="protein sequence ID" value="UUC44062.1"/>
    <property type="molecule type" value="Genomic_DNA"/>
</dbReference>
<reference evidence="2" key="1">
    <citation type="submission" date="2022-07" db="EMBL/GenBank/DDBJ databases">
        <title>Isolation, identification, and degradation of a PFOSA degrading strain from sewage treatment plant.</title>
        <authorList>
            <person name="Zhang L."/>
            <person name="Huo Y."/>
        </authorList>
    </citation>
    <scope>NUCLEOTIDE SEQUENCE</scope>
    <source>
        <strain evidence="2">C1</strain>
    </source>
</reference>
<dbReference type="PANTHER" id="PTHR46825:SF9">
    <property type="entry name" value="BETA-LACTAMASE-RELATED DOMAIN-CONTAINING PROTEIN"/>
    <property type="match status" value="1"/>
</dbReference>
<organism evidence="2 3">
    <name type="scientific">Flavobacterium cerinum</name>
    <dbReference type="NCBI Taxonomy" id="2502784"/>
    <lineage>
        <taxon>Bacteria</taxon>
        <taxon>Pseudomonadati</taxon>
        <taxon>Bacteroidota</taxon>
        <taxon>Flavobacteriia</taxon>
        <taxon>Flavobacteriales</taxon>
        <taxon>Flavobacteriaceae</taxon>
        <taxon>Flavobacterium</taxon>
    </lineage>
</organism>
<dbReference type="Pfam" id="PF00144">
    <property type="entry name" value="Beta-lactamase"/>
    <property type="match status" value="1"/>
</dbReference>
<dbReference type="Proteomes" id="UP001059844">
    <property type="component" value="Chromosome"/>
</dbReference>
<keyword evidence="3" id="KW-1185">Reference proteome</keyword>
<feature type="domain" description="Beta-lactamase-related" evidence="1">
    <location>
        <begin position="38"/>
        <end position="325"/>
    </location>
</feature>
<dbReference type="PROSITE" id="PS51257">
    <property type="entry name" value="PROKAR_LIPOPROTEIN"/>
    <property type="match status" value="1"/>
</dbReference>
<dbReference type="Gene3D" id="3.40.710.10">
    <property type="entry name" value="DD-peptidase/beta-lactamase superfamily"/>
    <property type="match status" value="1"/>
</dbReference>
<dbReference type="SUPFAM" id="SSF56601">
    <property type="entry name" value="beta-lactamase/transpeptidase-like"/>
    <property type="match status" value="1"/>
</dbReference>
<name>A0ABY5IPE7_9FLAO</name>